<name>A0A6P1MLI4_9FIRM</name>
<gene>
    <name evidence="3" type="ORF">Ami3637_11400</name>
</gene>
<organism evidence="3 4">
    <name type="scientific">Aminipila terrae</name>
    <dbReference type="NCBI Taxonomy" id="2697030"/>
    <lineage>
        <taxon>Bacteria</taxon>
        <taxon>Bacillati</taxon>
        <taxon>Bacillota</taxon>
        <taxon>Clostridia</taxon>
        <taxon>Peptostreptococcales</taxon>
        <taxon>Anaerovoracaceae</taxon>
        <taxon>Aminipila</taxon>
    </lineage>
</organism>
<proteinExistence type="predicted"/>
<keyword evidence="2" id="KW-1133">Transmembrane helix</keyword>
<dbReference type="InterPro" id="IPR013378">
    <property type="entry name" value="InlB-like_B-rpt"/>
</dbReference>
<dbReference type="NCBIfam" id="TIGR02543">
    <property type="entry name" value="List_Bact_rpt"/>
    <property type="match status" value="1"/>
</dbReference>
<comment type="subcellular location">
    <subcellularLocation>
        <location evidence="1">Cell envelope</location>
    </subcellularLocation>
</comment>
<evidence type="ECO:0000256" key="2">
    <source>
        <dbReference type="SAM" id="Phobius"/>
    </source>
</evidence>
<dbReference type="InterPro" id="IPR013784">
    <property type="entry name" value="Carb-bd-like_fold"/>
</dbReference>
<dbReference type="GO" id="GO:0030246">
    <property type="term" value="F:carbohydrate binding"/>
    <property type="evidence" value="ECO:0007669"/>
    <property type="project" value="InterPro"/>
</dbReference>
<dbReference type="Gene3D" id="2.60.40.1120">
    <property type="entry name" value="Carboxypeptidase-like, regulatory domain"/>
    <property type="match status" value="8"/>
</dbReference>
<accession>A0A6P1MLI4</accession>
<dbReference type="Pfam" id="PF13620">
    <property type="entry name" value="CarboxypepD_reg"/>
    <property type="match status" value="1"/>
</dbReference>
<keyword evidence="2" id="KW-0472">Membrane</keyword>
<dbReference type="Proteomes" id="UP000463883">
    <property type="component" value="Chromosome"/>
</dbReference>
<dbReference type="RefSeq" id="WP_162362695.1">
    <property type="nucleotide sequence ID" value="NZ_CP047591.1"/>
</dbReference>
<dbReference type="SUPFAM" id="SSF49464">
    <property type="entry name" value="Carboxypeptidase regulatory domain-like"/>
    <property type="match status" value="1"/>
</dbReference>
<dbReference type="KEGG" id="amic:Ami3637_11400"/>
<dbReference type="GO" id="GO:0030313">
    <property type="term" value="C:cell envelope"/>
    <property type="evidence" value="ECO:0007669"/>
    <property type="project" value="UniProtKB-SubCell"/>
</dbReference>
<sequence>MVFNKNIWKIFFIIATVIIASVCIPRYGEITAYASDDITLSVANTNVSGGFGPGYGTELVSGEAGSTSNNPGIEVYFRDKQTEKKAGVVNTIDLGSMTANASIGYGFFHARPGEITTNYADFSTIFTKDLIIHKTDDSNFSLKEIKFFQEGGPMDLVVEGYLNGIKQGEKVYSVDIAANAYVQHPLAENPTAFSNIDEVRVTGKNYNGTSDYDHILDSGFLLFNSITVADPILPKTTHSAIFCVGDADSHNVLGGATVTIGSQSQITSNTDGTATLPGLSDGTYSYTITKSGYETYTGSITITGANATVYPNLTQTAAATYTANFHIVNAGGSPLQGATVTLNGYTQVTTDANGDAAITGVSSGTGIAYTAKAAGYADKTGTIDVSTGNVNTTVQFMAPATYTANFHIVNVGGYPIQGATVTLNGYTQATTDANGDAAITGVSSGTGIAYTAKAAGYADKTGTIDVSTGNVNTTVQFITAATYTANFHIVNEGGYPIQGATVTLNGYTQVTTDANGDAAINGVSAGTGIAYTAKAAGYADKTGTIDVSTGNVNTTVQFITPATYTANFHIVNAGGFPIQGATVTLNGYTQVTTDANGDAAIMGVSAGTGIAYTAKAAGYADKTGTIDVGTGNVNTTVQFITAATYTANFHIVNEGGYPIQGATVTLNGYTQVTTDANGDAAITGVSAGTGIAYTAKAAGYADKTGTIDVSTGNVNTTVQFTTAATYTANFHIVNVGGSPIQGATVTLNGYTQVTTDANGDAAITGVSSGTGIAYTAKAAGYADKTGTIDVSTGNVNTTVQFITAATYTANFHIVNEGGYPIQGATVTLNGYTQVTTDANGDAAITGVSVGTGIAYTAKAAGYADKTGTIDVSTGNVNTTVQFITAVYTVTYMNNYKDTDTSVNTTQAAIGTSKIAAPVPPVRSGYTFGGWYTEKTCTTGWNFKNNTVIGNMTLFAKWSTNPLPTYTVSYNSNGATSGSVPADNNNYTSGSSIQVKGNVGSLAKAGYTFGGWELNGKTYNPGQSFNMSGDITLSAVWTPVPITYTVTYKDNHDGAEII</sequence>
<evidence type="ECO:0000313" key="4">
    <source>
        <dbReference type="Proteomes" id="UP000463883"/>
    </source>
</evidence>
<dbReference type="SUPFAM" id="SSF49452">
    <property type="entry name" value="Starch-binding domain-like"/>
    <property type="match status" value="1"/>
</dbReference>
<protein>
    <recommendedName>
        <fullName evidence="5">Listeria/Bacterioides repeat-containing protein</fullName>
    </recommendedName>
</protein>
<dbReference type="InterPro" id="IPR042229">
    <property type="entry name" value="Listeria/Bacterioides_rpt_sf"/>
</dbReference>
<keyword evidence="2" id="KW-0812">Transmembrane</keyword>
<dbReference type="InterPro" id="IPR008969">
    <property type="entry name" value="CarboxyPept-like_regulatory"/>
</dbReference>
<dbReference type="Pfam" id="PF09479">
    <property type="entry name" value="Flg_new"/>
    <property type="match status" value="2"/>
</dbReference>
<reference evidence="3 4" key="1">
    <citation type="submission" date="2020-01" db="EMBL/GenBank/DDBJ databases">
        <title>Genomic analysis of Aminipila sp. CBA3637.</title>
        <authorList>
            <person name="Kim Y.B."/>
            <person name="Roh S.W."/>
        </authorList>
    </citation>
    <scope>NUCLEOTIDE SEQUENCE [LARGE SCALE GENOMIC DNA]</scope>
    <source>
        <strain evidence="3 4">CBA3637</strain>
    </source>
</reference>
<evidence type="ECO:0008006" key="5">
    <source>
        <dbReference type="Google" id="ProtNLM"/>
    </source>
</evidence>
<dbReference type="AlphaFoldDB" id="A0A6P1MLI4"/>
<evidence type="ECO:0000313" key="3">
    <source>
        <dbReference type="EMBL" id="QHI72928.1"/>
    </source>
</evidence>
<keyword evidence="4" id="KW-1185">Reference proteome</keyword>
<evidence type="ECO:0000256" key="1">
    <source>
        <dbReference type="ARBA" id="ARBA00004196"/>
    </source>
</evidence>
<feature type="transmembrane region" description="Helical" evidence="2">
    <location>
        <begin position="7"/>
        <end position="28"/>
    </location>
</feature>
<dbReference type="EMBL" id="CP047591">
    <property type="protein sequence ID" value="QHI72928.1"/>
    <property type="molecule type" value="Genomic_DNA"/>
</dbReference>
<dbReference type="Gene3D" id="2.60.40.4270">
    <property type="entry name" value="Listeria-Bacteroides repeat domain"/>
    <property type="match status" value="2"/>
</dbReference>